<name>M0NEY2_9EURY</name>
<evidence type="ECO:0000256" key="1">
    <source>
        <dbReference type="ARBA" id="ARBA00008791"/>
    </source>
</evidence>
<dbReference type="InterPro" id="IPR014729">
    <property type="entry name" value="Rossmann-like_a/b/a_fold"/>
</dbReference>
<organism evidence="3 4">
    <name type="scientific">Halococcus thailandensis JCM 13552</name>
    <dbReference type="NCBI Taxonomy" id="1227457"/>
    <lineage>
        <taxon>Archaea</taxon>
        <taxon>Methanobacteriati</taxon>
        <taxon>Methanobacteriota</taxon>
        <taxon>Stenosarchaea group</taxon>
        <taxon>Halobacteria</taxon>
        <taxon>Halobacteriales</taxon>
        <taxon>Halococcaceae</taxon>
        <taxon>Halococcus</taxon>
    </lineage>
</organism>
<comment type="similarity">
    <text evidence="1">Belongs to the universal stress protein A family.</text>
</comment>
<dbReference type="Proteomes" id="UP000011680">
    <property type="component" value="Unassembled WGS sequence"/>
</dbReference>
<dbReference type="AlphaFoldDB" id="M0NEY2"/>
<reference evidence="3 4" key="1">
    <citation type="journal article" date="2014" name="PLoS Genet.">
        <title>Phylogenetically driven sequencing of extremely halophilic archaea reveals strategies for static and dynamic osmo-response.</title>
        <authorList>
            <person name="Becker E.A."/>
            <person name="Seitzer P.M."/>
            <person name="Tritt A."/>
            <person name="Larsen D."/>
            <person name="Krusor M."/>
            <person name="Yao A.I."/>
            <person name="Wu D."/>
            <person name="Madern D."/>
            <person name="Eisen J.A."/>
            <person name="Darling A.E."/>
            <person name="Facciotti M.T."/>
        </authorList>
    </citation>
    <scope>NUCLEOTIDE SEQUENCE [LARGE SCALE GENOMIC DNA]</scope>
    <source>
        <strain evidence="3 4">JCM 13552</strain>
    </source>
</reference>
<dbReference type="eggNOG" id="arCOG00449">
    <property type="taxonomic scope" value="Archaea"/>
</dbReference>
<dbReference type="PANTHER" id="PTHR46268:SF6">
    <property type="entry name" value="UNIVERSAL STRESS PROTEIN UP12"/>
    <property type="match status" value="1"/>
</dbReference>
<gene>
    <name evidence="3" type="ORF">C451_04094</name>
</gene>
<evidence type="ECO:0000259" key="2">
    <source>
        <dbReference type="Pfam" id="PF00582"/>
    </source>
</evidence>
<proteinExistence type="inferred from homology"/>
<dbReference type="InterPro" id="IPR006016">
    <property type="entry name" value="UspA"/>
</dbReference>
<dbReference type="Pfam" id="PF00582">
    <property type="entry name" value="Usp"/>
    <property type="match status" value="2"/>
</dbReference>
<dbReference type="PATRIC" id="fig|1227457.3.peg.738"/>
<dbReference type="Gene3D" id="3.40.50.620">
    <property type="entry name" value="HUPs"/>
    <property type="match status" value="2"/>
</dbReference>
<dbReference type="PRINTS" id="PR01438">
    <property type="entry name" value="UNVRSLSTRESS"/>
</dbReference>
<feature type="domain" description="UspA" evidence="2">
    <location>
        <begin position="3"/>
        <end position="111"/>
    </location>
</feature>
<comment type="caution">
    <text evidence="3">The sequence shown here is derived from an EMBL/GenBank/DDBJ whole genome shotgun (WGS) entry which is preliminary data.</text>
</comment>
<accession>M0NEY2</accession>
<sequence length="256" mass="27807">MRFLSVVNEHSYSTDFAEFDSLADDQRDALIEEATDNLRPLEDLAAKNTVPFESSIEHGIPHQAILDDADEHDIDMVAMGTHGRTGLERILIGSVTERVVRTSDVPVLTTRTAPDERSSYDNVLIPTDGSDAASAAIDHGLAIAERYDATVHVLSVVDVSSFAGSYNVASIIEAWKDDCERAVTEVAEAAESRGIDVTTEVKQSTPYRAIKAYVENEGIDLVAMGTHGRTGLERYLVGSVTTRTVRTSDVPVLTVQ</sequence>
<evidence type="ECO:0000313" key="4">
    <source>
        <dbReference type="Proteomes" id="UP000011680"/>
    </source>
</evidence>
<protein>
    <submittedName>
        <fullName evidence="3">UspA domain protein</fullName>
    </submittedName>
</protein>
<dbReference type="InterPro" id="IPR006015">
    <property type="entry name" value="Universal_stress_UspA"/>
</dbReference>
<dbReference type="EMBL" id="AOMF01000092">
    <property type="protein sequence ID" value="EMA56113.1"/>
    <property type="molecule type" value="Genomic_DNA"/>
</dbReference>
<dbReference type="CDD" id="cd00293">
    <property type="entry name" value="USP-like"/>
    <property type="match status" value="2"/>
</dbReference>
<dbReference type="SUPFAM" id="SSF52402">
    <property type="entry name" value="Adenine nucleotide alpha hydrolases-like"/>
    <property type="match status" value="2"/>
</dbReference>
<feature type="domain" description="UspA" evidence="2">
    <location>
        <begin position="120"/>
        <end position="255"/>
    </location>
</feature>
<dbReference type="PANTHER" id="PTHR46268">
    <property type="entry name" value="STRESS RESPONSE PROTEIN NHAX"/>
    <property type="match status" value="1"/>
</dbReference>
<keyword evidence="4" id="KW-1185">Reference proteome</keyword>
<evidence type="ECO:0000313" key="3">
    <source>
        <dbReference type="EMBL" id="EMA56113.1"/>
    </source>
</evidence>